<dbReference type="InterPro" id="IPR029058">
    <property type="entry name" value="AB_hydrolase_fold"/>
</dbReference>
<dbReference type="EMBL" id="AB778937">
    <property type="protein sequence ID" value="BAM77018.1"/>
    <property type="molecule type" value="Genomic_DNA"/>
</dbReference>
<evidence type="ECO:0000259" key="1">
    <source>
        <dbReference type="Pfam" id="PF00561"/>
    </source>
</evidence>
<feature type="domain" description="AB hydrolase-1" evidence="1">
    <location>
        <begin position="58"/>
        <end position="300"/>
    </location>
</feature>
<protein>
    <recommendedName>
        <fullName evidence="1">AB hydrolase-1 domain-containing protein</fullName>
    </recommendedName>
</protein>
<dbReference type="Gene3D" id="3.40.50.1820">
    <property type="entry name" value="alpha/beta hydrolase"/>
    <property type="match status" value="1"/>
</dbReference>
<name>L8B4K5_9PROT</name>
<dbReference type="GO" id="GO:0016020">
    <property type="term" value="C:membrane"/>
    <property type="evidence" value="ECO:0007669"/>
    <property type="project" value="TreeGrafter"/>
</dbReference>
<evidence type="ECO:0000313" key="2">
    <source>
        <dbReference type="EMBL" id="BAM77018.1"/>
    </source>
</evidence>
<dbReference type="PANTHER" id="PTHR43798:SF33">
    <property type="entry name" value="HYDROLASE, PUTATIVE (AFU_ORTHOLOGUE AFUA_2G14860)-RELATED"/>
    <property type="match status" value="1"/>
</dbReference>
<proteinExistence type="predicted"/>
<sequence>MTNLLTKNLFIPSDTADIWLHLRHKRRSDIQIFGSQRTILLMHGATLPSESLFDVPVGEGAFMDILAQEGFDVYALNVRGFGGSTRPAGMEGTPEDAPPQVRTETAIRDLTTAVDYLLGTLALPRLCLIGMSWGGTITGAYTATHNDKVENLTLIAPQWINDGVSRLDPGGPIHAYRRFDVQTFRQRWLEGAPEQKREEILPVGWFEQWAAVILASDPAEHEGVIRAPAGVIQDIRDYWSTGKSLYNPEEITVPVLLLHAEWDLDVTIQQMGNLFQRFLNAPYRRWTEIGEGTHMVIMEKNRWQVLEAILLFLRASNHSKR</sequence>
<dbReference type="InterPro" id="IPR050266">
    <property type="entry name" value="AB_hydrolase_sf"/>
</dbReference>
<accession>L8B4K5</accession>
<dbReference type="AlphaFoldDB" id="L8B4K5"/>
<dbReference type="InterPro" id="IPR000073">
    <property type="entry name" value="AB_hydrolase_1"/>
</dbReference>
<reference evidence="2" key="1">
    <citation type="submission" date="2013-01" db="EMBL/GenBank/DDBJ databases">
        <title>Change in product selectivity in glyceric acid production from glycerol by Gluconobacter strains in the presence of methanol.</title>
        <authorList>
            <person name="Sato S."/>
            <person name="Morita N."/>
            <person name="Kitamoto D."/>
            <person name="Yakushi T."/>
            <person name="Matsushita K."/>
            <person name="Habe H."/>
        </authorList>
    </citation>
    <scope>NUCLEOTIDE SEQUENCE</scope>
    <source>
        <strain evidence="2">NBRC 103465</strain>
    </source>
</reference>
<dbReference type="PANTHER" id="PTHR43798">
    <property type="entry name" value="MONOACYLGLYCEROL LIPASE"/>
    <property type="match status" value="1"/>
</dbReference>
<organism evidence="2">
    <name type="scientific">Gluconobacter frateurii</name>
    <dbReference type="NCBI Taxonomy" id="38308"/>
    <lineage>
        <taxon>Bacteria</taxon>
        <taxon>Pseudomonadati</taxon>
        <taxon>Pseudomonadota</taxon>
        <taxon>Alphaproteobacteria</taxon>
        <taxon>Acetobacterales</taxon>
        <taxon>Acetobacteraceae</taxon>
        <taxon>Gluconobacter</taxon>
    </lineage>
</organism>
<dbReference type="Pfam" id="PF00561">
    <property type="entry name" value="Abhydrolase_1"/>
    <property type="match status" value="1"/>
</dbReference>
<dbReference type="SUPFAM" id="SSF53474">
    <property type="entry name" value="alpha/beta-Hydrolases"/>
    <property type="match status" value="1"/>
</dbReference>